<feature type="region of interest" description="Disordered" evidence="1">
    <location>
        <begin position="52"/>
        <end position="71"/>
    </location>
</feature>
<evidence type="ECO:0000313" key="3">
    <source>
        <dbReference type="Proteomes" id="UP000598174"/>
    </source>
</evidence>
<protein>
    <submittedName>
        <fullName evidence="2">Uncharacterized protein</fullName>
    </submittedName>
</protein>
<sequence>MRGWNPSAAGGEATYAAWQRLRGIGNYLIRLWPRLFGGGAVPPLQQLTRRALPAGFETERGSSPAGGIAGR</sequence>
<comment type="caution">
    <text evidence="2">The sequence shown here is derived from an EMBL/GenBank/DDBJ whole genome shotgun (WGS) entry which is preliminary data.</text>
</comment>
<evidence type="ECO:0000313" key="2">
    <source>
        <dbReference type="EMBL" id="GIE12728.1"/>
    </source>
</evidence>
<dbReference type="Proteomes" id="UP000598174">
    <property type="component" value="Unassembled WGS sequence"/>
</dbReference>
<dbReference type="EMBL" id="BOMM01000040">
    <property type="protein sequence ID" value="GIE12728.1"/>
    <property type="molecule type" value="Genomic_DNA"/>
</dbReference>
<evidence type="ECO:0000256" key="1">
    <source>
        <dbReference type="SAM" id="MobiDB-lite"/>
    </source>
</evidence>
<proteinExistence type="predicted"/>
<reference evidence="2" key="1">
    <citation type="submission" date="2021-01" db="EMBL/GenBank/DDBJ databases">
        <title>Whole genome shotgun sequence of Actinoplanes ferrugineus NBRC 15555.</title>
        <authorList>
            <person name="Komaki H."/>
            <person name="Tamura T."/>
        </authorList>
    </citation>
    <scope>NUCLEOTIDE SEQUENCE</scope>
    <source>
        <strain evidence="2">NBRC 15555</strain>
    </source>
</reference>
<dbReference type="AlphaFoldDB" id="A0A919J2I1"/>
<keyword evidence="3" id="KW-1185">Reference proteome</keyword>
<gene>
    <name evidence="2" type="ORF">Afe05nite_45680</name>
</gene>
<accession>A0A919J2I1</accession>
<name>A0A919J2I1_9ACTN</name>
<organism evidence="2 3">
    <name type="scientific">Paractinoplanes ferrugineus</name>
    <dbReference type="NCBI Taxonomy" id="113564"/>
    <lineage>
        <taxon>Bacteria</taxon>
        <taxon>Bacillati</taxon>
        <taxon>Actinomycetota</taxon>
        <taxon>Actinomycetes</taxon>
        <taxon>Micromonosporales</taxon>
        <taxon>Micromonosporaceae</taxon>
        <taxon>Paractinoplanes</taxon>
    </lineage>
</organism>